<dbReference type="PANTHER" id="PTHR43479:SF7">
    <property type="entry name" value="TETR-FAMILY TRANSCRIPTIONAL REGULATOR"/>
    <property type="match status" value="1"/>
</dbReference>
<evidence type="ECO:0000256" key="1">
    <source>
        <dbReference type="ARBA" id="ARBA00022491"/>
    </source>
</evidence>
<protein>
    <submittedName>
        <fullName evidence="5">TetR/AcrR family transcriptional regulator</fullName>
    </submittedName>
</protein>
<dbReference type="EMBL" id="JBHTKK010000031">
    <property type="protein sequence ID" value="MFD1067933.1"/>
    <property type="molecule type" value="Genomic_DNA"/>
</dbReference>
<proteinExistence type="predicted"/>
<keyword evidence="1" id="KW-0678">Repressor</keyword>
<evidence type="ECO:0000256" key="3">
    <source>
        <dbReference type="PROSITE-ProRule" id="PRU00335"/>
    </source>
</evidence>
<dbReference type="InterPro" id="IPR050624">
    <property type="entry name" value="HTH-type_Tx_Regulator"/>
</dbReference>
<reference evidence="6" key="1">
    <citation type="journal article" date="2019" name="Int. J. Syst. Evol. Microbiol.">
        <title>The Global Catalogue of Microorganisms (GCM) 10K type strain sequencing project: providing services to taxonomists for standard genome sequencing and annotation.</title>
        <authorList>
            <consortium name="The Broad Institute Genomics Platform"/>
            <consortium name="The Broad Institute Genome Sequencing Center for Infectious Disease"/>
            <person name="Wu L."/>
            <person name="Ma J."/>
        </authorList>
    </citation>
    <scope>NUCLEOTIDE SEQUENCE [LARGE SCALE GENOMIC DNA]</scope>
    <source>
        <strain evidence="6">CCUG 56608</strain>
    </source>
</reference>
<dbReference type="PROSITE" id="PS50977">
    <property type="entry name" value="HTH_TETR_2"/>
    <property type="match status" value="1"/>
</dbReference>
<dbReference type="InterPro" id="IPR001647">
    <property type="entry name" value="HTH_TetR"/>
</dbReference>
<feature type="domain" description="HTH tetR-type" evidence="4">
    <location>
        <begin position="11"/>
        <end position="71"/>
    </location>
</feature>
<dbReference type="SUPFAM" id="SSF46689">
    <property type="entry name" value="Homeodomain-like"/>
    <property type="match status" value="1"/>
</dbReference>
<sequence length="183" mass="21472">MTEEKTDLRILRTRRLIMDAFISLSEKKEFNDIRITDITEEAMVNRATFYYHYNDKYDLLEKVLSEVLLFNLDTNAIHQMAWGNQVVIELFTAVANFQNTLSSRCHRGYEETIARIIREHVASILYPLLHKENPAKEEALLRHMAAILSWTIYGASMEWKKSNVSPEAFIRPLLPFILHRLDT</sequence>
<comment type="caution">
    <text evidence="5">The sequence shown here is derived from an EMBL/GenBank/DDBJ whole genome shotgun (WGS) entry which is preliminary data.</text>
</comment>
<accession>A0ABW3NLI8</accession>
<organism evidence="5 6">
    <name type="scientific">Oceanobacillus locisalsi</name>
    <dbReference type="NCBI Taxonomy" id="546107"/>
    <lineage>
        <taxon>Bacteria</taxon>
        <taxon>Bacillati</taxon>
        <taxon>Bacillota</taxon>
        <taxon>Bacilli</taxon>
        <taxon>Bacillales</taxon>
        <taxon>Bacillaceae</taxon>
        <taxon>Oceanobacillus</taxon>
    </lineage>
</organism>
<name>A0ABW3NLI8_9BACI</name>
<keyword evidence="2 3" id="KW-0238">DNA-binding</keyword>
<evidence type="ECO:0000313" key="6">
    <source>
        <dbReference type="Proteomes" id="UP001597041"/>
    </source>
</evidence>
<dbReference type="RefSeq" id="WP_379594101.1">
    <property type="nucleotide sequence ID" value="NZ_JBHTKK010000031.1"/>
</dbReference>
<dbReference type="Pfam" id="PF00440">
    <property type="entry name" value="TetR_N"/>
    <property type="match status" value="1"/>
</dbReference>
<feature type="DNA-binding region" description="H-T-H motif" evidence="3">
    <location>
        <begin position="34"/>
        <end position="53"/>
    </location>
</feature>
<evidence type="ECO:0000259" key="4">
    <source>
        <dbReference type="PROSITE" id="PS50977"/>
    </source>
</evidence>
<gene>
    <name evidence="5" type="ORF">ACFQ19_18140</name>
</gene>
<evidence type="ECO:0000256" key="2">
    <source>
        <dbReference type="ARBA" id="ARBA00023125"/>
    </source>
</evidence>
<dbReference type="Proteomes" id="UP001597041">
    <property type="component" value="Unassembled WGS sequence"/>
</dbReference>
<dbReference type="InterPro" id="IPR009057">
    <property type="entry name" value="Homeodomain-like_sf"/>
</dbReference>
<keyword evidence="6" id="KW-1185">Reference proteome</keyword>
<dbReference type="PANTHER" id="PTHR43479">
    <property type="entry name" value="ACREF/ENVCD OPERON REPRESSOR-RELATED"/>
    <property type="match status" value="1"/>
</dbReference>
<dbReference type="Gene3D" id="1.10.357.10">
    <property type="entry name" value="Tetracycline Repressor, domain 2"/>
    <property type="match status" value="1"/>
</dbReference>
<evidence type="ECO:0000313" key="5">
    <source>
        <dbReference type="EMBL" id="MFD1067933.1"/>
    </source>
</evidence>